<proteinExistence type="predicted"/>
<dbReference type="PANTHER" id="PTHR46889:SF4">
    <property type="entry name" value="TRANSPOSASE INSO FOR INSERTION SEQUENCE ELEMENT IS911B-RELATED"/>
    <property type="match status" value="1"/>
</dbReference>
<reference evidence="3" key="1">
    <citation type="submission" date="2017-07" db="EMBL/GenBank/DDBJ databases">
        <title>Comparative genome mining reveals phylogenetic distribution patterns of secondary metabolites in Amycolatopsis.</title>
        <authorList>
            <person name="Adamek M."/>
            <person name="Alanjary M."/>
            <person name="Sales-Ortells H."/>
            <person name="Goodfellow M."/>
            <person name="Bull A.T."/>
            <person name="Kalinowski J."/>
            <person name="Ziemert N."/>
        </authorList>
    </citation>
    <scope>NUCLEOTIDE SEQUENCE [LARGE SCALE GENOMIC DNA]</scope>
    <source>
        <strain evidence="3">H5</strain>
    </source>
</reference>
<dbReference type="SUPFAM" id="SSF53098">
    <property type="entry name" value="Ribonuclease H-like"/>
    <property type="match status" value="1"/>
</dbReference>
<keyword evidence="3" id="KW-1185">Reference proteome</keyword>
<name>A0A229SJR2_9PSEU</name>
<dbReference type="InterPro" id="IPR012337">
    <property type="entry name" value="RNaseH-like_sf"/>
</dbReference>
<dbReference type="AlphaFoldDB" id="A0A229SJR2"/>
<dbReference type="Pfam" id="PF13333">
    <property type="entry name" value="rve_2"/>
    <property type="match status" value="1"/>
</dbReference>
<comment type="caution">
    <text evidence="2">The sequence shown here is derived from an EMBL/GenBank/DDBJ whole genome shotgun (WGS) entry which is preliminary data.</text>
</comment>
<feature type="domain" description="Integrase catalytic" evidence="1">
    <location>
        <begin position="3"/>
        <end position="55"/>
    </location>
</feature>
<evidence type="ECO:0000313" key="3">
    <source>
        <dbReference type="Proteomes" id="UP000215199"/>
    </source>
</evidence>
<protein>
    <recommendedName>
        <fullName evidence="1">Integrase catalytic domain-containing protein</fullName>
    </recommendedName>
</protein>
<sequence length="65" mass="7669">MMESFWGTIQLELLDSKSWKTRDELANAIFEWIECWYNPKRRHSKIGMHSPATFEAIARPPDVTT</sequence>
<evidence type="ECO:0000313" key="2">
    <source>
        <dbReference type="EMBL" id="OXM59197.1"/>
    </source>
</evidence>
<dbReference type="InterPro" id="IPR050900">
    <property type="entry name" value="Transposase_IS3/IS150/IS904"/>
</dbReference>
<evidence type="ECO:0000259" key="1">
    <source>
        <dbReference type="Pfam" id="PF13333"/>
    </source>
</evidence>
<dbReference type="EMBL" id="NMUL01000091">
    <property type="protein sequence ID" value="OXM59197.1"/>
    <property type="molecule type" value="Genomic_DNA"/>
</dbReference>
<accession>A0A229SJR2</accession>
<gene>
    <name evidence="2" type="ORF">CF165_48940</name>
</gene>
<dbReference type="InterPro" id="IPR001584">
    <property type="entry name" value="Integrase_cat-core"/>
</dbReference>
<dbReference type="Proteomes" id="UP000215199">
    <property type="component" value="Unassembled WGS sequence"/>
</dbReference>
<dbReference type="GO" id="GO:0015074">
    <property type="term" value="P:DNA integration"/>
    <property type="evidence" value="ECO:0007669"/>
    <property type="project" value="InterPro"/>
</dbReference>
<dbReference type="PANTHER" id="PTHR46889">
    <property type="entry name" value="TRANSPOSASE INSF FOR INSERTION SEQUENCE IS3B-RELATED"/>
    <property type="match status" value="1"/>
</dbReference>
<organism evidence="2 3">
    <name type="scientific">Amycolatopsis vastitatis</name>
    <dbReference type="NCBI Taxonomy" id="1905142"/>
    <lineage>
        <taxon>Bacteria</taxon>
        <taxon>Bacillati</taxon>
        <taxon>Actinomycetota</taxon>
        <taxon>Actinomycetes</taxon>
        <taxon>Pseudonocardiales</taxon>
        <taxon>Pseudonocardiaceae</taxon>
        <taxon>Amycolatopsis</taxon>
    </lineage>
</organism>